<name>A0A9W5Z1E7_9EURO</name>
<dbReference type="EMBL" id="BROQ01000124">
    <property type="protein sequence ID" value="GKZ25827.1"/>
    <property type="molecule type" value="Genomic_DNA"/>
</dbReference>
<evidence type="ECO:0000256" key="1">
    <source>
        <dbReference type="SAM" id="MobiDB-lite"/>
    </source>
</evidence>
<accession>A0A9W5Z1E7</accession>
<feature type="non-terminal residue" evidence="2">
    <location>
        <position position="73"/>
    </location>
</feature>
<organism evidence="2 3">
    <name type="scientific">Aspergillus brasiliensis</name>
    <dbReference type="NCBI Taxonomy" id="319629"/>
    <lineage>
        <taxon>Eukaryota</taxon>
        <taxon>Fungi</taxon>
        <taxon>Dikarya</taxon>
        <taxon>Ascomycota</taxon>
        <taxon>Pezizomycotina</taxon>
        <taxon>Eurotiomycetes</taxon>
        <taxon>Eurotiomycetidae</taxon>
        <taxon>Eurotiales</taxon>
        <taxon>Aspergillaceae</taxon>
        <taxon>Aspergillus</taxon>
        <taxon>Aspergillus subgen. Circumdati</taxon>
    </lineage>
</organism>
<protein>
    <submittedName>
        <fullName evidence="2">Uncharacterized protein</fullName>
    </submittedName>
</protein>
<sequence length="73" mass="8096">MGHSGISLKRRDHADPSSPPSISKRQRPDLAEVTPNIADSESEDEEGTPTEGMYAEVKDLYQCKDKDGDETYL</sequence>
<feature type="region of interest" description="Disordered" evidence="1">
    <location>
        <begin position="1"/>
        <end position="73"/>
    </location>
</feature>
<dbReference type="AlphaFoldDB" id="A0A9W5Z1E7"/>
<proteinExistence type="predicted"/>
<dbReference type="Proteomes" id="UP001143548">
    <property type="component" value="Unassembled WGS sequence"/>
</dbReference>
<reference evidence="2" key="1">
    <citation type="submission" date="2022-07" db="EMBL/GenBank/DDBJ databases">
        <title>Taxonomy of Aspergillus series Nigri: significant species reduction supported by multi-species coalescent approaches.</title>
        <authorList>
            <person name="Bian C."/>
            <person name="Kusuya Y."/>
            <person name="Sklenar F."/>
            <person name="D'hooge E."/>
            <person name="Yaguchi T."/>
            <person name="Takahashi H."/>
            <person name="Hubka V."/>
        </authorList>
    </citation>
    <scope>NUCLEOTIDE SEQUENCE</scope>
    <source>
        <strain evidence="2">CBS 733.88</strain>
    </source>
</reference>
<comment type="caution">
    <text evidence="2">The sequence shown here is derived from an EMBL/GenBank/DDBJ whole genome shotgun (WGS) entry which is preliminary data.</text>
</comment>
<feature type="compositionally biased region" description="Basic and acidic residues" evidence="1">
    <location>
        <begin position="56"/>
        <end position="73"/>
    </location>
</feature>
<evidence type="ECO:0000313" key="2">
    <source>
        <dbReference type="EMBL" id="GKZ25827.1"/>
    </source>
</evidence>
<gene>
    <name evidence="2" type="ORF">AbraCBS73388_001638</name>
</gene>
<evidence type="ECO:0000313" key="3">
    <source>
        <dbReference type="Proteomes" id="UP001143548"/>
    </source>
</evidence>